<organism evidence="2 3">
    <name type="scientific">Pseudoroseomonas cervicalis ATCC 49957</name>
    <dbReference type="NCBI Taxonomy" id="525371"/>
    <lineage>
        <taxon>Bacteria</taxon>
        <taxon>Pseudomonadati</taxon>
        <taxon>Pseudomonadota</taxon>
        <taxon>Alphaproteobacteria</taxon>
        <taxon>Acetobacterales</taxon>
        <taxon>Roseomonadaceae</taxon>
        <taxon>Roseomonas</taxon>
    </lineage>
</organism>
<reference evidence="2 3" key="1">
    <citation type="submission" date="2010-04" db="EMBL/GenBank/DDBJ databases">
        <authorList>
            <person name="Qin X."/>
            <person name="Bachman B."/>
            <person name="Battles P."/>
            <person name="Bell A."/>
            <person name="Bess C."/>
            <person name="Bickham C."/>
            <person name="Chaboub L."/>
            <person name="Chen D."/>
            <person name="Coyle M."/>
            <person name="Deiros D.R."/>
            <person name="Dinh H."/>
            <person name="Forbes L."/>
            <person name="Fowler G."/>
            <person name="Francisco L."/>
            <person name="Fu Q."/>
            <person name="Gubbala S."/>
            <person name="Hale W."/>
            <person name="Han Y."/>
            <person name="Hemphill L."/>
            <person name="Highlander S.K."/>
            <person name="Hirani K."/>
            <person name="Hogues M."/>
            <person name="Jackson L."/>
            <person name="Jakkamsetti A."/>
            <person name="Javaid M."/>
            <person name="Jiang H."/>
            <person name="Korchina V."/>
            <person name="Kovar C."/>
            <person name="Lara F."/>
            <person name="Lee S."/>
            <person name="Mata R."/>
            <person name="Mathew T."/>
            <person name="Moen C."/>
            <person name="Morales K."/>
            <person name="Munidasa M."/>
            <person name="Nazareth L."/>
            <person name="Ngo R."/>
            <person name="Nguyen L."/>
            <person name="Okwuonu G."/>
            <person name="Ongeri F."/>
            <person name="Patil S."/>
            <person name="Petrosino J."/>
            <person name="Pham C."/>
            <person name="Pham P."/>
            <person name="Pu L.-L."/>
            <person name="Puazo M."/>
            <person name="Raj R."/>
            <person name="Reid J."/>
            <person name="Rouhana J."/>
            <person name="Saada N."/>
            <person name="Shang Y."/>
            <person name="Simmons D."/>
            <person name="Thornton R."/>
            <person name="Warren J."/>
            <person name="Weissenberger G."/>
            <person name="Zhang J."/>
            <person name="Zhang L."/>
            <person name="Zhou C."/>
            <person name="Zhu D."/>
            <person name="Muzny D."/>
            <person name="Worley K."/>
            <person name="Gibbs R."/>
        </authorList>
    </citation>
    <scope>NUCLEOTIDE SEQUENCE [LARGE SCALE GENOMIC DNA]</scope>
    <source>
        <strain evidence="2 3">ATCC 49957</strain>
    </source>
</reference>
<name>D5RM00_9PROT</name>
<proteinExistence type="predicted"/>
<feature type="region of interest" description="Disordered" evidence="1">
    <location>
        <begin position="1"/>
        <end position="22"/>
    </location>
</feature>
<sequence>MKFVNSLDTAEERGGPMPAAALPEPRLLGRGGVITLRQSGARPISFSGRQLGAQNGYRLGTALWHELNLYETDDGRYVADIRVFTKSEGAKDQFHVHVADTLEDAIRFFETYDPRTDVVADFDLDDPELTSAELMVQAAALKYRVADAVSQYRALVGNFLNDLNGD</sequence>
<gene>
    <name evidence="2" type="ORF">HMPREF0731_2111</name>
</gene>
<dbReference type="Proteomes" id="UP000005324">
    <property type="component" value="Unassembled WGS sequence"/>
</dbReference>
<keyword evidence="3" id="KW-1185">Reference proteome</keyword>
<dbReference type="EMBL" id="ADVL01000339">
    <property type="protein sequence ID" value="EFH11672.1"/>
    <property type="molecule type" value="Genomic_DNA"/>
</dbReference>
<comment type="caution">
    <text evidence="2">The sequence shown here is derived from an EMBL/GenBank/DDBJ whole genome shotgun (WGS) entry which is preliminary data.</text>
</comment>
<protein>
    <submittedName>
        <fullName evidence="2">Uncharacterized protein</fullName>
    </submittedName>
</protein>
<dbReference type="AlphaFoldDB" id="D5RM00"/>
<dbReference type="OrthoDB" id="7857588at2"/>
<evidence type="ECO:0000313" key="2">
    <source>
        <dbReference type="EMBL" id="EFH11672.1"/>
    </source>
</evidence>
<accession>D5RM00</accession>
<dbReference type="RefSeq" id="WP_007004528.1">
    <property type="nucleotide sequence ID" value="NZ_GG770779.1"/>
</dbReference>
<dbReference type="HOGENOM" id="CLU_1601439_0_0_5"/>
<evidence type="ECO:0000313" key="3">
    <source>
        <dbReference type="Proteomes" id="UP000005324"/>
    </source>
</evidence>
<evidence type="ECO:0000256" key="1">
    <source>
        <dbReference type="SAM" id="MobiDB-lite"/>
    </source>
</evidence>